<proteinExistence type="predicted"/>
<dbReference type="PANTHER" id="PTHR37841">
    <property type="entry name" value="GLR2918 PROTEIN"/>
    <property type="match status" value="1"/>
</dbReference>
<dbReference type="Gene3D" id="3.90.640.20">
    <property type="entry name" value="Heat-shock cognate protein, ATPase"/>
    <property type="match status" value="1"/>
</dbReference>
<protein>
    <submittedName>
        <fullName evidence="2">WG repeat-containing protein</fullName>
    </submittedName>
</protein>
<evidence type="ECO:0000259" key="1">
    <source>
        <dbReference type="Pfam" id="PF11738"/>
    </source>
</evidence>
<organism evidence="2 3">
    <name type="scientific">Clostridium tertium</name>
    <dbReference type="NCBI Taxonomy" id="1559"/>
    <lineage>
        <taxon>Bacteria</taxon>
        <taxon>Bacillati</taxon>
        <taxon>Bacillota</taxon>
        <taxon>Clostridia</taxon>
        <taxon>Eubacteriales</taxon>
        <taxon>Clostridiaceae</taxon>
        <taxon>Clostridium</taxon>
    </lineage>
</organism>
<dbReference type="Gene3D" id="3.30.565.40">
    <property type="entry name" value="Fervidobacterium nodosum Rt17-B1 like"/>
    <property type="match status" value="1"/>
</dbReference>
<name>A0A9X4B2H8_9CLOT</name>
<reference evidence="2" key="1">
    <citation type="submission" date="2022-05" db="EMBL/GenBank/DDBJ databases">
        <title>Draft genome sequence of Clostridium tertium strain CP3 isolated from Peru.</title>
        <authorList>
            <person name="Hurtado R."/>
            <person name="Lima L."/>
            <person name="Sousa T."/>
            <person name="Jaiswal A.K."/>
            <person name="Tiwari S."/>
            <person name="Maturrano L."/>
            <person name="Brenig B."/>
            <person name="Azevedo V."/>
        </authorList>
    </citation>
    <scope>NUCLEOTIDE SEQUENCE</scope>
    <source>
        <strain evidence="2">CP3</strain>
    </source>
</reference>
<accession>A0A9X4B2H8</accession>
<keyword evidence="3" id="KW-1185">Reference proteome</keyword>
<evidence type="ECO:0000313" key="2">
    <source>
        <dbReference type="EMBL" id="MDC4240248.1"/>
    </source>
</evidence>
<dbReference type="InterPro" id="IPR037126">
    <property type="entry name" value="PdaC/RsiV-like_sf"/>
</dbReference>
<dbReference type="Pfam" id="PF14903">
    <property type="entry name" value="WG_beta_rep"/>
    <property type="match status" value="5"/>
</dbReference>
<sequence>MNRGKNNKQSKKKNTKKREVDLFPALKNTVDGDRYGYINKDGEVIIPFKFTRAYDFNEFGLAIIKENNKFGIIDIKGNYNVNPQFDNINPYKEGRAIYTEKSKMGVLDEKGNKLRDVVYDYIGNYNDGYAVVAKMNGKSSKYGYIDLDGKEITEVKYMHANDFNDGFGLIKIKDREFALIDTQGNISNTYNFEYVGSYGEDLMVFSILLGGPYGYINRDGEIVISPIYCDAKGFNDGVAVVSRSNNNIICTHGVIDKLGRQIYGEIYSDIKHLGEGKIALGLPIGDNSIFPRSIYAIGDSLGTLLTKFIYLNIGMYINGLSYGSDDKKTFFLDRYGRIVKNLPMVDGSGELRAKGGIIHANIDYSPYYLDKNNKFIYQPNKEFPLDKKYSLIIDKYKPNINYLIYIPQVKGIHDENVEKEVNSKLRKISFYIPAKEEVIDNEPNIIEDQVLSYNYYGNFQILFYKDNSLIIDLLGYYYSLGAVNGTPIRKTCAIDLLTGRFYKLKDLFKSDTNWRAILNKIISGFIENDPSYEYVFPGSFKGISESQDFYIDKDNLYIYYPPYKIGPYSAGVITFKIPFTQIEDYLNSQGDFYKKFNG</sequence>
<comment type="caution">
    <text evidence="2">The sequence shown here is derived from an EMBL/GenBank/DDBJ whole genome shotgun (WGS) entry which is preliminary data.</text>
</comment>
<gene>
    <name evidence="2" type="ORF">NE398_08725</name>
</gene>
<dbReference type="AlphaFoldDB" id="A0A9X4B2H8"/>
<dbReference type="InterPro" id="IPR021729">
    <property type="entry name" value="DUF3298"/>
</dbReference>
<dbReference type="InterPro" id="IPR032774">
    <property type="entry name" value="WG_beta_rep"/>
</dbReference>
<dbReference type="PANTHER" id="PTHR37841:SF1">
    <property type="entry name" value="DUF3298 DOMAIN-CONTAINING PROTEIN"/>
    <property type="match status" value="1"/>
</dbReference>
<dbReference type="EMBL" id="JAMRYU010000008">
    <property type="protein sequence ID" value="MDC4240248.1"/>
    <property type="molecule type" value="Genomic_DNA"/>
</dbReference>
<feature type="domain" description="DUF3298" evidence="1">
    <location>
        <begin position="505"/>
        <end position="579"/>
    </location>
</feature>
<dbReference type="Proteomes" id="UP001141183">
    <property type="component" value="Unassembled WGS sequence"/>
</dbReference>
<dbReference type="Pfam" id="PF11738">
    <property type="entry name" value="DUF3298"/>
    <property type="match status" value="1"/>
</dbReference>
<dbReference type="RefSeq" id="WP_250454722.1">
    <property type="nucleotide sequence ID" value="NZ_JALDMI010000001.1"/>
</dbReference>
<evidence type="ECO:0000313" key="3">
    <source>
        <dbReference type="Proteomes" id="UP001141183"/>
    </source>
</evidence>